<evidence type="ECO:0000313" key="3">
    <source>
        <dbReference type="Proteomes" id="UP000253153"/>
    </source>
</evidence>
<dbReference type="GeneID" id="41991339"/>
<gene>
    <name evidence="2" type="ORF">FIESC28_01893</name>
</gene>
<dbReference type="EMBL" id="QKXC01000040">
    <property type="protein sequence ID" value="RBR25284.1"/>
    <property type="molecule type" value="Genomic_DNA"/>
</dbReference>
<dbReference type="OrthoDB" id="5404773at2759"/>
<name>A0A366S7J2_9HYPO</name>
<organism evidence="2 3">
    <name type="scientific">Fusarium coffeatum</name>
    <dbReference type="NCBI Taxonomy" id="231269"/>
    <lineage>
        <taxon>Eukaryota</taxon>
        <taxon>Fungi</taxon>
        <taxon>Dikarya</taxon>
        <taxon>Ascomycota</taxon>
        <taxon>Pezizomycotina</taxon>
        <taxon>Sordariomycetes</taxon>
        <taxon>Hypocreomycetidae</taxon>
        <taxon>Hypocreales</taxon>
        <taxon>Nectriaceae</taxon>
        <taxon>Fusarium</taxon>
        <taxon>Fusarium incarnatum-equiseti species complex</taxon>
    </lineage>
</organism>
<evidence type="ECO:0000313" key="2">
    <source>
        <dbReference type="EMBL" id="RBR25284.1"/>
    </source>
</evidence>
<feature type="signal peptide" evidence="1">
    <location>
        <begin position="1"/>
        <end position="21"/>
    </location>
</feature>
<keyword evidence="1" id="KW-0732">Signal</keyword>
<proteinExistence type="predicted"/>
<accession>A0A366S7J2</accession>
<dbReference type="Proteomes" id="UP000253153">
    <property type="component" value="Unassembled WGS sequence"/>
</dbReference>
<feature type="chain" id="PRO_5016704588" description="Small secreted protein" evidence="1">
    <location>
        <begin position="22"/>
        <end position="125"/>
    </location>
</feature>
<protein>
    <recommendedName>
        <fullName evidence="4">Small secreted protein</fullName>
    </recommendedName>
</protein>
<dbReference type="AlphaFoldDB" id="A0A366S7J2"/>
<sequence length="125" mass="13728">MHYTTLLASILSFSLTTSVSATAISPRALRKANEFVSENCAQGTASYEHHSNFNIDVTMDDTSNSVYLASGPWYFYGGKSGNGGLCTGDVLGSWENDTDNPCVNLNRRGDDGRRIQCVRWNNMHP</sequence>
<comment type="caution">
    <text evidence="2">The sequence shown here is derived from an EMBL/GenBank/DDBJ whole genome shotgun (WGS) entry which is preliminary data.</text>
</comment>
<evidence type="ECO:0008006" key="4">
    <source>
        <dbReference type="Google" id="ProtNLM"/>
    </source>
</evidence>
<reference evidence="2 3" key="1">
    <citation type="submission" date="2018-06" db="EMBL/GenBank/DDBJ databases">
        <title>Fusarium incarnatum-equiseti species complex species 28.</title>
        <authorList>
            <person name="Gardiner D.M."/>
        </authorList>
    </citation>
    <scope>NUCLEOTIDE SEQUENCE [LARGE SCALE GENOMIC DNA]</scope>
    <source>
        <strain evidence="2 3">FIESC_28</strain>
    </source>
</reference>
<keyword evidence="3" id="KW-1185">Reference proteome</keyword>
<dbReference type="RefSeq" id="XP_031019875.1">
    <property type="nucleotide sequence ID" value="XM_031156043.1"/>
</dbReference>
<evidence type="ECO:0000256" key="1">
    <source>
        <dbReference type="SAM" id="SignalP"/>
    </source>
</evidence>